<gene>
    <name evidence="7" type="ORF">E7Z59_11020</name>
</gene>
<dbReference type="PANTHER" id="PTHR23514">
    <property type="entry name" value="BYPASS OF STOP CODON PROTEIN 6"/>
    <property type="match status" value="1"/>
</dbReference>
<dbReference type="Pfam" id="PF07690">
    <property type="entry name" value="MFS_1"/>
    <property type="match status" value="1"/>
</dbReference>
<feature type="transmembrane region" description="Helical" evidence="5">
    <location>
        <begin position="295"/>
        <end position="318"/>
    </location>
</feature>
<dbReference type="OrthoDB" id="9809599at2"/>
<dbReference type="RefSeq" id="WP_136336410.1">
    <property type="nucleotide sequence ID" value="NZ_QXMP01000006.1"/>
</dbReference>
<evidence type="ECO:0000256" key="1">
    <source>
        <dbReference type="ARBA" id="ARBA00004141"/>
    </source>
</evidence>
<evidence type="ECO:0000313" key="8">
    <source>
        <dbReference type="Proteomes" id="UP000305939"/>
    </source>
</evidence>
<comment type="subcellular location">
    <subcellularLocation>
        <location evidence="1">Membrane</location>
        <topology evidence="1">Multi-pass membrane protein</topology>
    </subcellularLocation>
</comment>
<keyword evidence="8" id="KW-1185">Reference proteome</keyword>
<reference evidence="7 8" key="1">
    <citation type="submission" date="2019-04" db="EMBL/GenBank/DDBJ databases">
        <title>Draft genome sequence of Robertkochia marina CC-AMO-30D.</title>
        <authorList>
            <person name="Hameed A."/>
            <person name="Lin S.-Y."/>
            <person name="Shahina M."/>
            <person name="Lai W.-A."/>
            <person name="Young C.-C."/>
        </authorList>
    </citation>
    <scope>NUCLEOTIDE SEQUENCE [LARGE SCALE GENOMIC DNA]</scope>
    <source>
        <strain evidence="7 8">CC-AMO-30D</strain>
    </source>
</reference>
<protein>
    <submittedName>
        <fullName evidence="7">MFS transporter</fullName>
    </submittedName>
</protein>
<dbReference type="CDD" id="cd17393">
    <property type="entry name" value="MFS_MosC_like"/>
    <property type="match status" value="1"/>
</dbReference>
<sequence length="385" mass="40816">MRSLTLILTNRLYFGASWVFASLNILIGTWAIYIPTVAEKLGLGEGALGVSLFFFALGTLISIPMAPLIIKQLGVGRVTIVSVVFFCVAAVFPLLASSHFLLSLALFMVGATSGVTDIAMNTLVSEIESVKKVKIMSAAHGFFSLGGVIGAGIGSLLIAAIASPWIHMAMVAGVTLVVNLLLARYYINWRSATKEKTSFSFRSMRPLFALGLISFIMMASEGAVVDWSGLYLEKVTMAGSALLIGMGYTVFSVTMTLGRFLGDQISHRLGSYPIIITGLILGATAYLVILTGNTMAAIIGFGILGLGFSVIIPELFRLGGNVSEMSAARGISFIAGTGYAGFLTGPVVLGFLAQWSSLKTSYILLLGAALFALVIAWYSRKQGNR</sequence>
<dbReference type="Proteomes" id="UP000305939">
    <property type="component" value="Unassembled WGS sequence"/>
</dbReference>
<feature type="transmembrane region" description="Helical" evidence="5">
    <location>
        <begin position="207"/>
        <end position="225"/>
    </location>
</feature>
<feature type="transmembrane region" description="Helical" evidence="5">
    <location>
        <begin position="141"/>
        <end position="162"/>
    </location>
</feature>
<keyword evidence="2 5" id="KW-0812">Transmembrane</keyword>
<feature type="transmembrane region" description="Helical" evidence="5">
    <location>
        <begin position="78"/>
        <end position="95"/>
    </location>
</feature>
<feature type="transmembrane region" description="Helical" evidence="5">
    <location>
        <begin position="330"/>
        <end position="355"/>
    </location>
</feature>
<dbReference type="GO" id="GO:0022857">
    <property type="term" value="F:transmembrane transporter activity"/>
    <property type="evidence" value="ECO:0007669"/>
    <property type="project" value="InterPro"/>
</dbReference>
<feature type="transmembrane region" description="Helical" evidence="5">
    <location>
        <begin position="269"/>
        <end position="289"/>
    </location>
</feature>
<keyword evidence="3 5" id="KW-1133">Transmembrane helix</keyword>
<feature type="transmembrane region" description="Helical" evidence="5">
    <location>
        <begin position="168"/>
        <end position="187"/>
    </location>
</feature>
<feature type="transmembrane region" description="Helical" evidence="5">
    <location>
        <begin position="12"/>
        <end position="34"/>
    </location>
</feature>
<keyword evidence="4 5" id="KW-0472">Membrane</keyword>
<feature type="transmembrane region" description="Helical" evidence="5">
    <location>
        <begin position="361"/>
        <end position="379"/>
    </location>
</feature>
<dbReference type="InterPro" id="IPR036259">
    <property type="entry name" value="MFS_trans_sf"/>
</dbReference>
<comment type="caution">
    <text evidence="7">The sequence shown here is derived from an EMBL/GenBank/DDBJ whole genome shotgun (WGS) entry which is preliminary data.</text>
</comment>
<dbReference type="InterPro" id="IPR020846">
    <property type="entry name" value="MFS_dom"/>
</dbReference>
<feature type="domain" description="Major facilitator superfamily (MFS) profile" evidence="6">
    <location>
        <begin position="1"/>
        <end position="384"/>
    </location>
</feature>
<dbReference type="PANTHER" id="PTHR23514:SF13">
    <property type="entry name" value="INNER MEMBRANE PROTEIN YBJJ"/>
    <property type="match status" value="1"/>
</dbReference>
<organism evidence="7 8">
    <name type="scientific">Robertkochia marina</name>
    <dbReference type="NCBI Taxonomy" id="1227945"/>
    <lineage>
        <taxon>Bacteria</taxon>
        <taxon>Pseudomonadati</taxon>
        <taxon>Bacteroidota</taxon>
        <taxon>Flavobacteriia</taxon>
        <taxon>Flavobacteriales</taxon>
        <taxon>Flavobacteriaceae</taxon>
        <taxon>Robertkochia</taxon>
    </lineage>
</organism>
<feature type="transmembrane region" description="Helical" evidence="5">
    <location>
        <begin position="46"/>
        <end position="66"/>
    </location>
</feature>
<dbReference type="GO" id="GO:0016020">
    <property type="term" value="C:membrane"/>
    <property type="evidence" value="ECO:0007669"/>
    <property type="project" value="UniProtKB-SubCell"/>
</dbReference>
<evidence type="ECO:0000256" key="5">
    <source>
        <dbReference type="SAM" id="Phobius"/>
    </source>
</evidence>
<evidence type="ECO:0000259" key="6">
    <source>
        <dbReference type="PROSITE" id="PS50850"/>
    </source>
</evidence>
<evidence type="ECO:0000313" key="7">
    <source>
        <dbReference type="EMBL" id="THD66338.1"/>
    </source>
</evidence>
<accession>A0A4S3LXQ2</accession>
<feature type="transmembrane region" description="Helical" evidence="5">
    <location>
        <begin position="101"/>
        <end position="120"/>
    </location>
</feature>
<proteinExistence type="predicted"/>
<dbReference type="AlphaFoldDB" id="A0A4S3LXQ2"/>
<dbReference type="InterPro" id="IPR051788">
    <property type="entry name" value="MFS_Transporter"/>
</dbReference>
<dbReference type="EMBL" id="SSMC01000003">
    <property type="protein sequence ID" value="THD66338.1"/>
    <property type="molecule type" value="Genomic_DNA"/>
</dbReference>
<name>A0A4S3LXQ2_9FLAO</name>
<evidence type="ECO:0000256" key="2">
    <source>
        <dbReference type="ARBA" id="ARBA00022692"/>
    </source>
</evidence>
<evidence type="ECO:0000256" key="3">
    <source>
        <dbReference type="ARBA" id="ARBA00022989"/>
    </source>
</evidence>
<dbReference type="PROSITE" id="PS50850">
    <property type="entry name" value="MFS"/>
    <property type="match status" value="1"/>
</dbReference>
<dbReference type="InterPro" id="IPR011701">
    <property type="entry name" value="MFS"/>
</dbReference>
<dbReference type="Gene3D" id="1.20.1250.20">
    <property type="entry name" value="MFS general substrate transporter like domains"/>
    <property type="match status" value="2"/>
</dbReference>
<dbReference type="SUPFAM" id="SSF103473">
    <property type="entry name" value="MFS general substrate transporter"/>
    <property type="match status" value="1"/>
</dbReference>
<feature type="transmembrane region" description="Helical" evidence="5">
    <location>
        <begin position="237"/>
        <end position="257"/>
    </location>
</feature>
<evidence type="ECO:0000256" key="4">
    <source>
        <dbReference type="ARBA" id="ARBA00023136"/>
    </source>
</evidence>